<proteinExistence type="predicted"/>
<evidence type="ECO:0000313" key="3">
    <source>
        <dbReference type="Proteomes" id="UP001470230"/>
    </source>
</evidence>
<feature type="transmembrane region" description="Helical" evidence="1">
    <location>
        <begin position="413"/>
        <end position="441"/>
    </location>
</feature>
<feature type="transmembrane region" description="Helical" evidence="1">
    <location>
        <begin position="693"/>
        <end position="716"/>
    </location>
</feature>
<dbReference type="Proteomes" id="UP001470230">
    <property type="component" value="Unassembled WGS sequence"/>
</dbReference>
<gene>
    <name evidence="2" type="ORF">M9Y10_000690</name>
</gene>
<feature type="transmembrane region" description="Helical" evidence="1">
    <location>
        <begin position="373"/>
        <end position="401"/>
    </location>
</feature>
<feature type="transmembrane region" description="Helical" evidence="1">
    <location>
        <begin position="138"/>
        <end position="160"/>
    </location>
</feature>
<reference evidence="2 3" key="1">
    <citation type="submission" date="2024-04" db="EMBL/GenBank/DDBJ databases">
        <title>Tritrichomonas musculus Genome.</title>
        <authorList>
            <person name="Alves-Ferreira E."/>
            <person name="Grigg M."/>
            <person name="Lorenzi H."/>
            <person name="Galac M."/>
        </authorList>
    </citation>
    <scope>NUCLEOTIDE SEQUENCE [LARGE SCALE GENOMIC DNA]</scope>
    <source>
        <strain evidence="2 3">EAF2021</strain>
    </source>
</reference>
<evidence type="ECO:0000313" key="2">
    <source>
        <dbReference type="EMBL" id="KAK8898404.1"/>
    </source>
</evidence>
<accession>A0ABR2L4X6</accession>
<keyword evidence="1" id="KW-1133">Transmembrane helix</keyword>
<keyword evidence="1" id="KW-0812">Transmembrane</keyword>
<keyword evidence="3" id="KW-1185">Reference proteome</keyword>
<comment type="caution">
    <text evidence="2">The sequence shown here is derived from an EMBL/GenBank/DDBJ whole genome shotgun (WGS) entry which is preliminary data.</text>
</comment>
<feature type="transmembrane region" description="Helical" evidence="1">
    <location>
        <begin position="662"/>
        <end position="681"/>
    </location>
</feature>
<organism evidence="2 3">
    <name type="scientific">Tritrichomonas musculus</name>
    <dbReference type="NCBI Taxonomy" id="1915356"/>
    <lineage>
        <taxon>Eukaryota</taxon>
        <taxon>Metamonada</taxon>
        <taxon>Parabasalia</taxon>
        <taxon>Tritrichomonadida</taxon>
        <taxon>Tritrichomonadidae</taxon>
        <taxon>Tritrichomonas</taxon>
    </lineage>
</organism>
<protein>
    <submittedName>
        <fullName evidence="2">Uncharacterized protein</fullName>
    </submittedName>
</protein>
<feature type="transmembrane region" description="Helical" evidence="1">
    <location>
        <begin position="96"/>
        <end position="118"/>
    </location>
</feature>
<dbReference type="EMBL" id="JAPFFF010000001">
    <property type="protein sequence ID" value="KAK8898404.1"/>
    <property type="molecule type" value="Genomic_DNA"/>
</dbReference>
<keyword evidence="1" id="KW-0472">Membrane</keyword>
<name>A0ABR2L4X6_9EUKA</name>
<evidence type="ECO:0000256" key="1">
    <source>
        <dbReference type="SAM" id="Phobius"/>
    </source>
</evidence>
<sequence>MFGFRLNSTEPDLSMIIYDIANHLDLHDLNLSQRVNDILDEPEETETLSKSLLLSNEKCSERTGNSRQFCKLFGVDLNLESIGISENSANIFLGNLVGYLPTNLFFIILASLSIIYYVVQIVLQYKFFKPVEYSEPTIYSIVIFYAGNALIFISAIFFLCSFGGVNNFITTVISFDTVVPRITYSVSTSLLTLIDIEIPNGIHPIFVAVDRILNTTNKYLKNTIDSFIDPTSIFLQKMISDNESDPGVFHLYNQKIYPNANKFYDECKNYPNLKDIGRLFLSKDFSKEQKEFENLYSSELNLSAQLNQLDSIFVYFYLVAKSFENYFGNLSNMTLANENQTIFEALNETKEKSLDSYEFLTDFHKRTKKKNPLWIFLAIIFFFVGIFFMVVPVFLGLIFWMHNKVSRCVANTIAIVPLVMTILMFVLSFLMSGVGFALVAVSNQLEPRIDDLISNIIDITIPERVIPLGPINMSKQTNGNYDGILNLSSIVFPKPFNHFQSFVNHDEEDGIAKALEIEKIVNVEKLGDEIKDFLDNIVVNFNLPQGTIDSLNDVKSLLKGLESFPTKIDSLFNWFVPISSATKYLRNEITKKEPSALNSLDPYLKDIDVLTDQLNSQFEIGIQQLTQKLPEAINSISTVVPELIKSLLTDLSDSSKSLVSNIYPIINSIQSGMIIGPYALIRNLIFYDLASMCAYISASGTLMIPGFVIVVTLLWIRRKGMIYTTGRELGFFEFLMKCRKKKVANDHSCDSMETDDSNIIYMHDSDFDISTSYCDNAFEISHKFCQLKDLGPDEHDQWCIQDGDEPSFPASANDDQNNEWCPEIDNDGNYYPIDGYIPDPSDDCENWCLKEDQNGNYTPVSGYTCEPEDDNERFIIQPDQNGNYTPDNSYVCDPQDDIERFIIKPDQNGNYTPDNSYVCEPEDDNENFIVRLNRDGTIYRNDKGDDHPIVDSIDIVGDSILDPLVDNEDNAPMVVDSINDC</sequence>